<protein>
    <recommendedName>
        <fullName evidence="1">DUF8082 domain-containing protein</fullName>
    </recommendedName>
</protein>
<reference evidence="2 3" key="1">
    <citation type="submission" date="2020-02" db="EMBL/GenBank/DDBJ databases">
        <title>Paraburkholderia simonii sp. nov. and Paraburkholderia youngii sp. nov. Brazilian and Mexican Mimosa-associated rhizobia.</title>
        <authorList>
            <person name="Mavima L."/>
            <person name="Beukes C.W."/>
            <person name="Chan W.Y."/>
            <person name="Palmer M."/>
            <person name="De Meyer S.E."/>
            <person name="James E.K."/>
            <person name="Venter S.N."/>
            <person name="Steenkamp E.T."/>
        </authorList>
    </citation>
    <scope>NUCLEOTIDE SEQUENCE [LARGE SCALE GENOMIC DNA]</scope>
    <source>
        <strain evidence="2 3">JPY169</strain>
    </source>
</reference>
<name>A0A7Y6MZ77_9BURK</name>
<sequence length="192" mass="21366">MSDPVFANPSRRCFAMLVKALARRPEDRFGSAAEWLASLRSLAVSPAAADDDRTIVTPSAYWSASAALPAHATGGSNPPMPVPSAPRNWPPEMLARIERQLAIHMGPLASLLVRRAATQANDLPALGAQLAAVLPDTARLDSSRPSRGRRRARPICRWSRRHRRAQASRWLRLRRRYRLYRPRAPQVGRRAV</sequence>
<dbReference type="EMBL" id="JAALDK010000001">
    <property type="protein sequence ID" value="NUX99730.1"/>
    <property type="molecule type" value="Genomic_DNA"/>
</dbReference>
<accession>A0A7Y6MZ77</accession>
<dbReference type="Proteomes" id="UP000594380">
    <property type="component" value="Unassembled WGS sequence"/>
</dbReference>
<proteinExistence type="predicted"/>
<dbReference type="RefSeq" id="WP_176106335.1">
    <property type="nucleotide sequence ID" value="NZ_JAALDK010000001.1"/>
</dbReference>
<evidence type="ECO:0000313" key="3">
    <source>
        <dbReference type="Proteomes" id="UP000594380"/>
    </source>
</evidence>
<comment type="caution">
    <text evidence="2">The sequence shown here is derived from an EMBL/GenBank/DDBJ whole genome shotgun (WGS) entry which is preliminary data.</text>
</comment>
<dbReference type="Pfam" id="PF26309">
    <property type="entry name" value="DUF8082"/>
    <property type="match status" value="1"/>
</dbReference>
<evidence type="ECO:0000313" key="2">
    <source>
        <dbReference type="EMBL" id="NUX99730.1"/>
    </source>
</evidence>
<evidence type="ECO:0000259" key="1">
    <source>
        <dbReference type="Pfam" id="PF26309"/>
    </source>
</evidence>
<gene>
    <name evidence="2" type="ORF">G5S42_08385</name>
</gene>
<dbReference type="InterPro" id="IPR058395">
    <property type="entry name" value="DUF8082"/>
</dbReference>
<dbReference type="AlphaFoldDB" id="A0A7Y6MZ77"/>
<dbReference type="GeneID" id="301100357"/>
<organism evidence="2 3">
    <name type="scientific">Paraburkholderia youngii</name>
    <dbReference type="NCBI Taxonomy" id="2782701"/>
    <lineage>
        <taxon>Bacteria</taxon>
        <taxon>Pseudomonadati</taxon>
        <taxon>Pseudomonadota</taxon>
        <taxon>Betaproteobacteria</taxon>
        <taxon>Burkholderiales</taxon>
        <taxon>Burkholderiaceae</taxon>
        <taxon>Paraburkholderia</taxon>
    </lineage>
</organism>
<feature type="domain" description="DUF8082" evidence="1">
    <location>
        <begin position="93"/>
        <end position="138"/>
    </location>
</feature>